<evidence type="ECO:0000313" key="9">
    <source>
        <dbReference type="Proteomes" id="UP000664859"/>
    </source>
</evidence>
<protein>
    <submittedName>
        <fullName evidence="8">Eukaryotic rRNA processing</fullName>
    </submittedName>
</protein>
<dbReference type="Proteomes" id="UP000664859">
    <property type="component" value="Unassembled WGS sequence"/>
</dbReference>
<evidence type="ECO:0000256" key="1">
    <source>
        <dbReference type="ARBA" id="ARBA00004604"/>
    </source>
</evidence>
<feature type="compositionally biased region" description="Basic residues" evidence="7">
    <location>
        <begin position="297"/>
        <end position="307"/>
    </location>
</feature>
<organism evidence="8 9">
    <name type="scientific">Tribonema minus</name>
    <dbReference type="NCBI Taxonomy" id="303371"/>
    <lineage>
        <taxon>Eukaryota</taxon>
        <taxon>Sar</taxon>
        <taxon>Stramenopiles</taxon>
        <taxon>Ochrophyta</taxon>
        <taxon>PX clade</taxon>
        <taxon>Xanthophyceae</taxon>
        <taxon>Tribonematales</taxon>
        <taxon>Tribonemataceae</taxon>
        <taxon>Tribonema</taxon>
    </lineage>
</organism>
<comment type="caution">
    <text evidence="8">The sequence shown here is derived from an EMBL/GenBank/DDBJ whole genome shotgun (WGS) entry which is preliminary data.</text>
</comment>
<evidence type="ECO:0000313" key="8">
    <source>
        <dbReference type="EMBL" id="KAG5176378.1"/>
    </source>
</evidence>
<feature type="compositionally biased region" description="Basic and acidic residues" evidence="7">
    <location>
        <begin position="164"/>
        <end position="202"/>
    </location>
</feature>
<evidence type="ECO:0000256" key="5">
    <source>
        <dbReference type="ARBA" id="ARBA00023242"/>
    </source>
</evidence>
<comment type="subcellular location">
    <subcellularLocation>
        <location evidence="1">Nucleus</location>
        <location evidence="1">Nucleolus</location>
    </subcellularLocation>
</comment>
<dbReference type="GO" id="GO:0042273">
    <property type="term" value="P:ribosomal large subunit biogenesis"/>
    <property type="evidence" value="ECO:0007669"/>
    <property type="project" value="TreeGrafter"/>
</dbReference>
<sequence>MPKGLKRALAAAKRQDSDVEGDEDAMMELEAAKRMMEEQSAEREQAQHEVAQAKAHAYNKAGLLQMLKQVSRELPWPETLTITGIPLELEDVHDDLQREVAFYNNALEAVNQAKDKLKAEGLPYKRPADFFCEMVKSDAHMAKIKDKLIFEQAKMDAFQQRKARSEQRKYAKEVSAEKQKEKSVKKKEALDAVAQWRKDAKAKGGAGGPLPDNDGLDDYLSGKKRARDSTGGPPNKRAAKDKKFGFGGVPGRIKKANDKKSVNDFSTFNPKKGTMVMKKGKGKGKGAPNKGGSRPGKSTRQKARGKK</sequence>
<accession>A0A836C931</accession>
<evidence type="ECO:0000256" key="4">
    <source>
        <dbReference type="ARBA" id="ARBA00023054"/>
    </source>
</evidence>
<dbReference type="PANTHER" id="PTHR13028:SF0">
    <property type="entry name" value="RRNA-PROCESSING PROTEIN EBP2-RELATED"/>
    <property type="match status" value="1"/>
</dbReference>
<keyword evidence="9" id="KW-1185">Reference proteome</keyword>
<evidence type="ECO:0000256" key="7">
    <source>
        <dbReference type="SAM" id="MobiDB-lite"/>
    </source>
</evidence>
<feature type="region of interest" description="Disordered" evidence="7">
    <location>
        <begin position="1"/>
        <end position="23"/>
    </location>
</feature>
<feature type="region of interest" description="Disordered" evidence="7">
    <location>
        <begin position="164"/>
        <end position="307"/>
    </location>
</feature>
<dbReference type="AlphaFoldDB" id="A0A836C931"/>
<evidence type="ECO:0000256" key="6">
    <source>
        <dbReference type="SAM" id="Coils"/>
    </source>
</evidence>
<dbReference type="EMBL" id="JAFCMP010000537">
    <property type="protein sequence ID" value="KAG5176378.1"/>
    <property type="molecule type" value="Genomic_DNA"/>
</dbReference>
<dbReference type="Pfam" id="PF05890">
    <property type="entry name" value="Ebp2"/>
    <property type="match status" value="1"/>
</dbReference>
<keyword evidence="4 6" id="KW-0175">Coiled coil</keyword>
<proteinExistence type="inferred from homology"/>
<comment type="similarity">
    <text evidence="2">Belongs to the EBP2 family.</text>
</comment>
<dbReference type="GO" id="GO:0005730">
    <property type="term" value="C:nucleolus"/>
    <property type="evidence" value="ECO:0007669"/>
    <property type="project" value="UniProtKB-SubCell"/>
</dbReference>
<name>A0A836C931_9STRA</name>
<keyword evidence="3" id="KW-0690">Ribosome biogenesis</keyword>
<dbReference type="PANTHER" id="PTHR13028">
    <property type="entry name" value="RRNA PROCESSING PROTEIN EBNA1-BINDING PROTEIN-RELATED"/>
    <property type="match status" value="1"/>
</dbReference>
<reference evidence="8" key="1">
    <citation type="submission" date="2021-02" db="EMBL/GenBank/DDBJ databases">
        <title>First Annotated Genome of the Yellow-green Alga Tribonema minus.</title>
        <authorList>
            <person name="Mahan K.M."/>
        </authorList>
    </citation>
    <scope>NUCLEOTIDE SEQUENCE</scope>
    <source>
        <strain evidence="8">UTEX B ZZ1240</strain>
    </source>
</reference>
<dbReference type="OrthoDB" id="443772at2759"/>
<dbReference type="GO" id="GO:0030687">
    <property type="term" value="C:preribosome, large subunit precursor"/>
    <property type="evidence" value="ECO:0007669"/>
    <property type="project" value="TreeGrafter"/>
</dbReference>
<evidence type="ECO:0000256" key="3">
    <source>
        <dbReference type="ARBA" id="ARBA00022517"/>
    </source>
</evidence>
<evidence type="ECO:0000256" key="2">
    <source>
        <dbReference type="ARBA" id="ARBA00007336"/>
    </source>
</evidence>
<gene>
    <name evidence="8" type="ORF">JKP88DRAFT_270848</name>
</gene>
<dbReference type="GO" id="GO:0034399">
    <property type="term" value="C:nuclear periphery"/>
    <property type="evidence" value="ECO:0007669"/>
    <property type="project" value="TreeGrafter"/>
</dbReference>
<dbReference type="InterPro" id="IPR008610">
    <property type="entry name" value="Ebp2"/>
</dbReference>
<feature type="coiled-coil region" evidence="6">
    <location>
        <begin position="93"/>
        <end position="120"/>
    </location>
</feature>
<keyword evidence="5" id="KW-0539">Nucleus</keyword>
<dbReference type="GO" id="GO:0006364">
    <property type="term" value="P:rRNA processing"/>
    <property type="evidence" value="ECO:0007669"/>
    <property type="project" value="TreeGrafter"/>
</dbReference>